<dbReference type="SUPFAM" id="SSF46785">
    <property type="entry name" value="Winged helix' DNA-binding domain"/>
    <property type="match status" value="1"/>
</dbReference>
<dbReference type="PROSITE" id="PS52050">
    <property type="entry name" value="WYL"/>
    <property type="match status" value="1"/>
</dbReference>
<dbReference type="InterPro" id="IPR036388">
    <property type="entry name" value="WH-like_DNA-bd_sf"/>
</dbReference>
<reference evidence="4" key="1">
    <citation type="submission" date="2013-10" db="EMBL/GenBank/DDBJ databases">
        <title>Antibiotic resistance diversity of beta-lactamase producers in the General Hospital Vienna.</title>
        <authorList>
            <person name="Barisic I."/>
            <person name="Mitteregger D."/>
            <person name="Hirschl A.M."/>
            <person name="Noehammer C."/>
            <person name="Wiesinger-Mayr H."/>
        </authorList>
    </citation>
    <scope>NUCLEOTIDE SEQUENCE [LARGE SCALE GENOMIC DNA]</scope>
    <source>
        <strain evidence="4">IS43</strain>
    </source>
</reference>
<sequence>MTRRADRLFQIVQILRGRRLTTAALLAERLGVSERTVYRDIRDLSLSGVPVEGEAGSGYRLLAGYDLPPLMLTTKESEAMIAAIRLLKTWGGEALSQSLESAQEKMLAILPEARRRQAEQTRLFAPDLGAHRYAKTHFDVIHQAVSNQQVLQLHYQDESGQVTWREVLPLGLFFWGERWLLVAWCELRNDYRNFSPRPLSGGQKDRTSIQRVRRPLVKRFSAQGPVRGAGEIKARAAGAAARALSCCISNQKL</sequence>
<comment type="caution">
    <text evidence="4">The sequence shown here is derived from an EMBL/GenBank/DDBJ whole genome shotgun (WGS) entry which is preliminary data.</text>
</comment>
<dbReference type="InterPro" id="IPR051534">
    <property type="entry name" value="CBASS_pafABC_assoc_protein"/>
</dbReference>
<dbReference type="Pfam" id="PF13280">
    <property type="entry name" value="WYL"/>
    <property type="match status" value="1"/>
</dbReference>
<dbReference type="Pfam" id="PF08279">
    <property type="entry name" value="HTH_11"/>
    <property type="match status" value="1"/>
</dbReference>
<accession>W1DMG8</accession>
<dbReference type="PANTHER" id="PTHR34580">
    <property type="match status" value="1"/>
</dbReference>
<name>W1DMG8_KLEPN</name>
<dbReference type="InterPro" id="IPR036390">
    <property type="entry name" value="WH_DNA-bd_sf"/>
</dbReference>
<keyword evidence="2" id="KW-0804">Transcription</keyword>
<proteinExistence type="predicted"/>
<dbReference type="AlphaFoldDB" id="W1DMG8"/>
<dbReference type="GO" id="GO:0003700">
    <property type="term" value="F:DNA-binding transcription factor activity"/>
    <property type="evidence" value="ECO:0007669"/>
    <property type="project" value="InterPro"/>
</dbReference>
<dbReference type="InterPro" id="IPR001034">
    <property type="entry name" value="DeoR_HTH"/>
</dbReference>
<evidence type="ECO:0000313" key="4">
    <source>
        <dbReference type="EMBL" id="CDL09299.1"/>
    </source>
</evidence>
<evidence type="ECO:0000256" key="2">
    <source>
        <dbReference type="ARBA" id="ARBA00023163"/>
    </source>
</evidence>
<dbReference type="PANTHER" id="PTHR34580:SF3">
    <property type="entry name" value="PROTEIN PAFB"/>
    <property type="match status" value="1"/>
</dbReference>
<dbReference type="Proteomes" id="UP000019183">
    <property type="component" value="Unassembled WGS sequence"/>
</dbReference>
<dbReference type="PROSITE" id="PS51000">
    <property type="entry name" value="HTH_DEOR_2"/>
    <property type="match status" value="1"/>
</dbReference>
<keyword evidence="1" id="KW-0805">Transcription regulation</keyword>
<evidence type="ECO:0000256" key="1">
    <source>
        <dbReference type="ARBA" id="ARBA00023015"/>
    </source>
</evidence>
<dbReference type="InterPro" id="IPR013196">
    <property type="entry name" value="HTH_11"/>
</dbReference>
<evidence type="ECO:0000259" key="3">
    <source>
        <dbReference type="PROSITE" id="PS51000"/>
    </source>
</evidence>
<evidence type="ECO:0000313" key="5">
    <source>
        <dbReference type="Proteomes" id="UP000019183"/>
    </source>
</evidence>
<dbReference type="InterPro" id="IPR026881">
    <property type="entry name" value="WYL_dom"/>
</dbReference>
<keyword evidence="5" id="KW-1185">Reference proteome</keyword>
<dbReference type="Gene3D" id="1.10.10.10">
    <property type="entry name" value="Winged helix-like DNA-binding domain superfamily/Winged helix DNA-binding domain"/>
    <property type="match status" value="1"/>
</dbReference>
<dbReference type="EMBL" id="CBWK010000340">
    <property type="protein sequence ID" value="CDL09299.1"/>
    <property type="molecule type" value="Genomic_DNA"/>
</dbReference>
<protein>
    <submittedName>
        <fullName evidence="4">Transcriptional regulator, DeoR family</fullName>
    </submittedName>
</protein>
<dbReference type="eggNOG" id="COG2378">
    <property type="taxonomic scope" value="Bacteria"/>
</dbReference>
<organism evidence="4 5">
    <name type="scientific">Klebsiella pneumoniae IS43</name>
    <dbReference type="NCBI Taxonomy" id="1432552"/>
    <lineage>
        <taxon>Bacteria</taxon>
        <taxon>Pseudomonadati</taxon>
        <taxon>Pseudomonadota</taxon>
        <taxon>Gammaproteobacteria</taxon>
        <taxon>Enterobacterales</taxon>
        <taxon>Enterobacteriaceae</taxon>
        <taxon>Klebsiella/Raoultella group</taxon>
        <taxon>Klebsiella</taxon>
        <taxon>Klebsiella pneumoniae complex</taxon>
    </lineage>
</organism>
<feature type="domain" description="HTH deoR-type" evidence="3">
    <location>
        <begin position="4"/>
        <end position="59"/>
    </location>
</feature>